<dbReference type="OrthoDB" id="5464689at2"/>
<dbReference type="RefSeq" id="WP_116755345.1">
    <property type="nucleotide sequence ID" value="NZ_JBHUEX010000001.1"/>
</dbReference>
<evidence type="ECO:0000256" key="2">
    <source>
        <dbReference type="ARBA" id="ARBA00023125"/>
    </source>
</evidence>
<comment type="caution">
    <text evidence="5">The sequence shown here is derived from an EMBL/GenBank/DDBJ whole genome shotgun (WGS) entry which is preliminary data.</text>
</comment>
<dbReference type="SUPFAM" id="SSF46689">
    <property type="entry name" value="Homeodomain-like"/>
    <property type="match status" value="2"/>
</dbReference>
<dbReference type="PROSITE" id="PS01124">
    <property type="entry name" value="HTH_ARAC_FAMILY_2"/>
    <property type="match status" value="1"/>
</dbReference>
<dbReference type="Gene3D" id="1.10.10.60">
    <property type="entry name" value="Homeodomain-like"/>
    <property type="match status" value="1"/>
</dbReference>
<dbReference type="Pfam" id="PF14525">
    <property type="entry name" value="AraC_binding_2"/>
    <property type="match status" value="1"/>
</dbReference>
<evidence type="ECO:0000256" key="3">
    <source>
        <dbReference type="ARBA" id="ARBA00023163"/>
    </source>
</evidence>
<keyword evidence="3" id="KW-0804">Transcription</keyword>
<gene>
    <name evidence="5" type="ORF">DDQ50_03725</name>
</gene>
<dbReference type="InterPro" id="IPR009057">
    <property type="entry name" value="Homeodomain-like_sf"/>
</dbReference>
<evidence type="ECO:0000256" key="1">
    <source>
        <dbReference type="ARBA" id="ARBA00023015"/>
    </source>
</evidence>
<dbReference type="SMART" id="SM00342">
    <property type="entry name" value="HTH_ARAC"/>
    <property type="match status" value="1"/>
</dbReference>
<dbReference type="InterPro" id="IPR018060">
    <property type="entry name" value="HTH_AraC"/>
</dbReference>
<dbReference type="PANTHER" id="PTHR46796:SF12">
    <property type="entry name" value="HTH-TYPE DNA-BINDING TRANSCRIPTIONAL ACTIVATOR EUTR"/>
    <property type="match status" value="1"/>
</dbReference>
<proteinExistence type="predicted"/>
<protein>
    <submittedName>
        <fullName evidence="5">AraC family transcriptional regulator</fullName>
    </submittedName>
</protein>
<dbReference type="GO" id="GO:0043565">
    <property type="term" value="F:sequence-specific DNA binding"/>
    <property type="evidence" value="ECO:0007669"/>
    <property type="project" value="InterPro"/>
</dbReference>
<organism evidence="5 6">
    <name type="scientific">Amnibacterium flavum</name>
    <dbReference type="NCBI Taxonomy" id="2173173"/>
    <lineage>
        <taxon>Bacteria</taxon>
        <taxon>Bacillati</taxon>
        <taxon>Actinomycetota</taxon>
        <taxon>Actinomycetes</taxon>
        <taxon>Micrococcales</taxon>
        <taxon>Microbacteriaceae</taxon>
        <taxon>Amnibacterium</taxon>
    </lineage>
</organism>
<dbReference type="AlphaFoldDB" id="A0A2V1HTF4"/>
<name>A0A2V1HTF4_9MICO</name>
<dbReference type="GO" id="GO:0003700">
    <property type="term" value="F:DNA-binding transcription factor activity"/>
    <property type="evidence" value="ECO:0007669"/>
    <property type="project" value="InterPro"/>
</dbReference>
<reference evidence="5 6" key="1">
    <citation type="submission" date="2018-05" db="EMBL/GenBank/DDBJ databases">
        <title>Amnibacterium sp. M8JJ-5, whole genome shotgun sequence.</title>
        <authorList>
            <person name="Tuo L."/>
        </authorList>
    </citation>
    <scope>NUCLEOTIDE SEQUENCE [LARGE SCALE GENOMIC DNA]</scope>
    <source>
        <strain evidence="5 6">M8JJ-5</strain>
    </source>
</reference>
<evidence type="ECO:0000259" key="4">
    <source>
        <dbReference type="PROSITE" id="PS01124"/>
    </source>
</evidence>
<dbReference type="PANTHER" id="PTHR46796">
    <property type="entry name" value="HTH-TYPE TRANSCRIPTIONAL ACTIVATOR RHAS-RELATED"/>
    <property type="match status" value="1"/>
</dbReference>
<dbReference type="InterPro" id="IPR050204">
    <property type="entry name" value="AraC_XylS_family_regulators"/>
</dbReference>
<evidence type="ECO:0000313" key="5">
    <source>
        <dbReference type="EMBL" id="PVZ95611.1"/>
    </source>
</evidence>
<dbReference type="InterPro" id="IPR035418">
    <property type="entry name" value="AraC-bd_2"/>
</dbReference>
<keyword evidence="1" id="KW-0805">Transcription regulation</keyword>
<dbReference type="Proteomes" id="UP000244893">
    <property type="component" value="Unassembled WGS sequence"/>
</dbReference>
<feature type="domain" description="HTH araC/xylS-type" evidence="4">
    <location>
        <begin position="226"/>
        <end position="326"/>
    </location>
</feature>
<dbReference type="Pfam" id="PF12833">
    <property type="entry name" value="HTH_18"/>
    <property type="match status" value="1"/>
</dbReference>
<keyword evidence="6" id="KW-1185">Reference proteome</keyword>
<accession>A0A2V1HTF4</accession>
<keyword evidence="2" id="KW-0238">DNA-binding</keyword>
<dbReference type="EMBL" id="QEOP01000001">
    <property type="protein sequence ID" value="PVZ95611.1"/>
    <property type="molecule type" value="Genomic_DNA"/>
</dbReference>
<evidence type="ECO:0000313" key="6">
    <source>
        <dbReference type="Proteomes" id="UP000244893"/>
    </source>
</evidence>
<sequence length="332" mass="36268">MGTKTGGMFATHPVAFSRDVDHARQALSDVFLPVDFPSAPSSDAFEMQLNALVLGRITCGYMRFRSAVRIATAEAENYHVDIPTGGRATMRAGLGSPIQGTRHTAGIFMPGRPVQIESEDGFAQLSLMISREQLQLELQNLLGRELSRPLEFNGEIDLTTAGARAMMQALQMIDEASDLEAGLLAHPLAAQRLEQVLLHSLLFAQPHNHSAALAYPTPTAGSRPLSAALELLRSDPGRSWSTTELASEVSVSVRSLQESFRRSLDTTPMTYLRELRLERVHAELTAVAGSVNVTEVAARWGFAHLGRFAAAYRRKYAERPSDTMRSARPPTS</sequence>